<reference evidence="5" key="3">
    <citation type="submission" date="2020-10" db="UniProtKB">
        <authorList>
            <consortium name="WormBaseParasite"/>
        </authorList>
    </citation>
    <scope>IDENTIFICATION</scope>
</reference>
<dbReference type="WBParaSite" id="EgrG_000939200">
    <property type="protein sequence ID" value="EgrG_000939200"/>
    <property type="gene ID" value="EgrG_000939200"/>
</dbReference>
<dbReference type="EMBL" id="LK028577">
    <property type="protein sequence ID" value="CDS16697.1"/>
    <property type="molecule type" value="Genomic_DNA"/>
</dbReference>
<proteinExistence type="predicted"/>
<dbReference type="Proteomes" id="UP000492820">
    <property type="component" value="Unassembled WGS sequence"/>
</dbReference>
<gene>
    <name evidence="3" type="ORF">EgrG_000939200</name>
</gene>
<keyword evidence="2" id="KW-0812">Transmembrane</keyword>
<evidence type="ECO:0000313" key="4">
    <source>
        <dbReference type="Proteomes" id="UP000492820"/>
    </source>
</evidence>
<reference evidence="3" key="2">
    <citation type="submission" date="2014-06" db="EMBL/GenBank/DDBJ databases">
        <authorList>
            <person name="Aslett M."/>
        </authorList>
    </citation>
    <scope>NUCLEOTIDE SEQUENCE</scope>
</reference>
<organism evidence="3">
    <name type="scientific">Echinococcus granulosus</name>
    <name type="common">Hydatid tapeworm</name>
    <dbReference type="NCBI Taxonomy" id="6210"/>
    <lineage>
        <taxon>Eukaryota</taxon>
        <taxon>Metazoa</taxon>
        <taxon>Spiralia</taxon>
        <taxon>Lophotrochozoa</taxon>
        <taxon>Platyhelminthes</taxon>
        <taxon>Cestoda</taxon>
        <taxon>Eucestoda</taxon>
        <taxon>Cyclophyllidea</taxon>
        <taxon>Taeniidae</taxon>
        <taxon>Echinococcus</taxon>
        <taxon>Echinococcus granulosus group</taxon>
    </lineage>
</organism>
<feature type="region of interest" description="Disordered" evidence="1">
    <location>
        <begin position="80"/>
        <end position="99"/>
    </location>
</feature>
<reference evidence="3 4" key="1">
    <citation type="journal article" date="2013" name="Nature">
        <title>The genomes of four tapeworm species reveal adaptations to parasitism.</title>
        <authorList>
            <person name="Tsai I.J."/>
            <person name="Zarowiecki M."/>
            <person name="Holroyd N."/>
            <person name="Garciarrubio A."/>
            <person name="Sanchez-Flores A."/>
            <person name="Brooks K.L."/>
            <person name="Tracey A."/>
            <person name="Bobes R.J."/>
            <person name="Fragoso G."/>
            <person name="Sciutto E."/>
            <person name="Aslett M."/>
            <person name="Beasley H."/>
            <person name="Bennett H.M."/>
            <person name="Cai J."/>
            <person name="Camicia F."/>
            <person name="Clark R."/>
            <person name="Cucher M."/>
            <person name="De Silva N."/>
            <person name="Day T.A."/>
            <person name="Deplazes P."/>
            <person name="Estrada K."/>
            <person name="Fernandez C."/>
            <person name="Holland P.W."/>
            <person name="Hou J."/>
            <person name="Hu S."/>
            <person name="Huckvale T."/>
            <person name="Hung S.S."/>
            <person name="Kamenetzky L."/>
            <person name="Keane J.A."/>
            <person name="Kiss F."/>
            <person name="Koziol U."/>
            <person name="Lambert O."/>
            <person name="Liu K."/>
            <person name="Luo X."/>
            <person name="Luo Y."/>
            <person name="Macchiaroli N."/>
            <person name="Nichol S."/>
            <person name="Paps J."/>
            <person name="Parkinson J."/>
            <person name="Pouchkina-Stantcheva N."/>
            <person name="Riddiford N."/>
            <person name="Rosenzvit M."/>
            <person name="Salinas G."/>
            <person name="Wasmuth J.D."/>
            <person name="Zamanian M."/>
            <person name="Zheng Y."/>
            <person name="Cai X."/>
            <person name="Soberon X."/>
            <person name="Olson P.D."/>
            <person name="Laclette J.P."/>
            <person name="Brehm K."/>
            <person name="Berriman M."/>
            <person name="Garciarrubio A."/>
            <person name="Bobes R.J."/>
            <person name="Fragoso G."/>
            <person name="Sanchez-Flores A."/>
            <person name="Estrada K."/>
            <person name="Cevallos M.A."/>
            <person name="Morett E."/>
            <person name="Gonzalez V."/>
            <person name="Portillo T."/>
            <person name="Ochoa-Leyva A."/>
            <person name="Jose M.V."/>
            <person name="Sciutto E."/>
            <person name="Landa A."/>
            <person name="Jimenez L."/>
            <person name="Valdes V."/>
            <person name="Carrero J.C."/>
            <person name="Larralde C."/>
            <person name="Morales-Montor J."/>
            <person name="Limon-Lason J."/>
            <person name="Soberon X."/>
            <person name="Laclette J.P."/>
        </authorList>
    </citation>
    <scope>NUCLEOTIDE SEQUENCE [LARGE SCALE GENOMIC DNA]</scope>
</reference>
<accession>A0A068WE45</accession>
<evidence type="ECO:0000256" key="2">
    <source>
        <dbReference type="SAM" id="Phobius"/>
    </source>
</evidence>
<name>A0A068WE45_ECHGR</name>
<evidence type="ECO:0000313" key="3">
    <source>
        <dbReference type="EMBL" id="CDS16697.1"/>
    </source>
</evidence>
<sequence length="99" mass="11352">MRSRKYRRDAPIPILRVLRYLCIIIVVILASRPLTEDLIIRAVFGPGLNKANTTYVPATFNYMRPGKIYNFKRSVMAHNSPQAKTPQCAHKNVNEIPQD</sequence>
<evidence type="ECO:0000256" key="1">
    <source>
        <dbReference type="SAM" id="MobiDB-lite"/>
    </source>
</evidence>
<dbReference type="AlphaFoldDB" id="A0A068WE45"/>
<evidence type="ECO:0000313" key="5">
    <source>
        <dbReference type="WBParaSite" id="EgrG_000939200"/>
    </source>
</evidence>
<feature type="transmembrane region" description="Helical" evidence="2">
    <location>
        <begin position="12"/>
        <end position="31"/>
    </location>
</feature>
<keyword evidence="2" id="KW-0472">Membrane</keyword>
<protein>
    <submittedName>
        <fullName evidence="3 5">Expressed conserved protein</fullName>
    </submittedName>
</protein>
<keyword evidence="2" id="KW-1133">Transmembrane helix</keyword>